<accession>A0ACB9ZPZ6</accession>
<comment type="caution">
    <text evidence="1">The sequence shown here is derived from an EMBL/GenBank/DDBJ whole genome shotgun (WGS) entry which is preliminary data.</text>
</comment>
<gene>
    <name evidence="1" type="ORF">M9H77_34510</name>
</gene>
<dbReference type="Proteomes" id="UP001060085">
    <property type="component" value="Linkage Group LG08"/>
</dbReference>
<proteinExistence type="predicted"/>
<name>A0ACB9ZPZ6_CATRO</name>
<organism evidence="1 2">
    <name type="scientific">Catharanthus roseus</name>
    <name type="common">Madagascar periwinkle</name>
    <name type="synonym">Vinca rosea</name>
    <dbReference type="NCBI Taxonomy" id="4058"/>
    <lineage>
        <taxon>Eukaryota</taxon>
        <taxon>Viridiplantae</taxon>
        <taxon>Streptophyta</taxon>
        <taxon>Embryophyta</taxon>
        <taxon>Tracheophyta</taxon>
        <taxon>Spermatophyta</taxon>
        <taxon>Magnoliopsida</taxon>
        <taxon>eudicotyledons</taxon>
        <taxon>Gunneridae</taxon>
        <taxon>Pentapetalae</taxon>
        <taxon>asterids</taxon>
        <taxon>lamiids</taxon>
        <taxon>Gentianales</taxon>
        <taxon>Apocynaceae</taxon>
        <taxon>Rauvolfioideae</taxon>
        <taxon>Vinceae</taxon>
        <taxon>Catharanthinae</taxon>
        <taxon>Catharanthus</taxon>
    </lineage>
</organism>
<reference evidence="2" key="1">
    <citation type="journal article" date="2023" name="Nat. Plants">
        <title>Single-cell RNA sequencing provides a high-resolution roadmap for understanding the multicellular compartmentation of specialized metabolism.</title>
        <authorList>
            <person name="Sun S."/>
            <person name="Shen X."/>
            <person name="Li Y."/>
            <person name="Li Y."/>
            <person name="Wang S."/>
            <person name="Li R."/>
            <person name="Zhang H."/>
            <person name="Shen G."/>
            <person name="Guo B."/>
            <person name="Wei J."/>
            <person name="Xu J."/>
            <person name="St-Pierre B."/>
            <person name="Chen S."/>
            <person name="Sun C."/>
        </authorList>
    </citation>
    <scope>NUCLEOTIDE SEQUENCE [LARGE SCALE GENOMIC DNA]</scope>
</reference>
<evidence type="ECO:0000313" key="2">
    <source>
        <dbReference type="Proteomes" id="UP001060085"/>
    </source>
</evidence>
<keyword evidence="2" id="KW-1185">Reference proteome</keyword>
<protein>
    <submittedName>
        <fullName evidence="1">Uncharacterized protein</fullName>
    </submittedName>
</protein>
<sequence length="482" mass="55373">MRQTWEQTCHEEKDTRYASGRSCRHFSLSEIISATQNFSDAFLIGRGGFGNVYKGVLHRSSEIVAVKRLKSNSKQGAHEFWTEIETLSKIRHTHLVSLIGYCNEYREMILVYEYMPHGTLADNLYKLGRNGKDCTPLTWEQRLRICIGAARGLDYLHTGVEFGVIHRDLQHRNIVRLLGNCIEGEENMLIYEFVPNKSLEGFLFEQNNCATPNNLIGYHSTDLEKQPMLNWSKRQKIIEGIARGLLYLHDESQVRIIHRDLNANNVLLDANMNPKIADFGLARSWQGDQSEVETLRIVGTYGYMCPEYALHGRYSVKSDVYSFGILVLEIICGRRNLFYNLDGIAQELKRYAWRKWMEETPLALLDPAAGDSYDENEVIRYVQVGLLCVQDDARQRPNMASVLRMLLNSSVTLPAPQQPGQVYHLMETPTSRDGKWTSWAGFKRICCYLWKTWKVGMVLFCCAYTSMIFPLNFSLSLTTEKG</sequence>
<evidence type="ECO:0000313" key="1">
    <source>
        <dbReference type="EMBL" id="KAI5648505.1"/>
    </source>
</evidence>
<dbReference type="EMBL" id="CM044708">
    <property type="protein sequence ID" value="KAI5648505.1"/>
    <property type="molecule type" value="Genomic_DNA"/>
</dbReference>